<accession>A0A4V3QXE3</accession>
<dbReference type="Proteomes" id="UP000309848">
    <property type="component" value="Unassembled WGS sequence"/>
</dbReference>
<dbReference type="AlphaFoldDB" id="A0A4V3QXE3"/>
<evidence type="ECO:0000313" key="1">
    <source>
        <dbReference type="EMBL" id="TGX46152.1"/>
    </source>
</evidence>
<protein>
    <submittedName>
        <fullName evidence="1">Uncharacterized protein</fullName>
    </submittedName>
</protein>
<comment type="caution">
    <text evidence="1">The sequence shown here is derived from an EMBL/GenBank/DDBJ whole genome shotgun (WGS) entry which is preliminary data.</text>
</comment>
<sequence length="140" mass="14826">MSLLIAAALVAQAADPLCPQIARLIAAAREKAPFASLRAEGFELRLLERHPCSADGRGYHCKRVLLPPEVTAGSVAQQIAACLPDAKISVEKTGDWAREKTVVRGSGLAFALDESGDDRAHVGRILFVLVRPGSASADQL</sequence>
<proteinExistence type="predicted"/>
<evidence type="ECO:0000313" key="2">
    <source>
        <dbReference type="Proteomes" id="UP000309848"/>
    </source>
</evidence>
<dbReference type="OrthoDB" id="7595822at2"/>
<keyword evidence="2" id="KW-1185">Reference proteome</keyword>
<gene>
    <name evidence="1" type="ORF">E5A74_03025</name>
</gene>
<name>A0A4V3QXE3_9SPHN</name>
<reference evidence="1 2" key="1">
    <citation type="submission" date="2019-04" db="EMBL/GenBank/DDBJ databases">
        <title>Sphingomonas psychrotolerans sp. nov., isolated from soil in the Tianshan Mountains, Xinjiang, China.</title>
        <authorList>
            <person name="Luo Y."/>
            <person name="Sheng H."/>
        </authorList>
    </citation>
    <scope>NUCLEOTIDE SEQUENCE [LARGE SCALE GENOMIC DNA]</scope>
    <source>
        <strain evidence="1 2">KIS18-15</strain>
    </source>
</reference>
<dbReference type="EMBL" id="SRXU01000001">
    <property type="protein sequence ID" value="TGX46152.1"/>
    <property type="molecule type" value="Genomic_DNA"/>
</dbReference>
<dbReference type="RefSeq" id="WP_135982688.1">
    <property type="nucleotide sequence ID" value="NZ_JAASQM010000001.1"/>
</dbReference>
<organism evidence="1 2">
    <name type="scientific">Sphingomonas naasensis</name>
    <dbReference type="NCBI Taxonomy" id="1344951"/>
    <lineage>
        <taxon>Bacteria</taxon>
        <taxon>Pseudomonadati</taxon>
        <taxon>Pseudomonadota</taxon>
        <taxon>Alphaproteobacteria</taxon>
        <taxon>Sphingomonadales</taxon>
        <taxon>Sphingomonadaceae</taxon>
        <taxon>Sphingomonas</taxon>
    </lineage>
</organism>